<dbReference type="EMBL" id="BEZZ01099985">
    <property type="protein sequence ID" value="GCC43175.1"/>
    <property type="molecule type" value="Genomic_DNA"/>
</dbReference>
<comment type="caution">
    <text evidence="2">The sequence shown here is derived from an EMBL/GenBank/DDBJ whole genome shotgun (WGS) entry which is preliminary data.</text>
</comment>
<dbReference type="AlphaFoldDB" id="A0A401TKK3"/>
<feature type="compositionally biased region" description="Basic and acidic residues" evidence="1">
    <location>
        <begin position="60"/>
        <end position="71"/>
    </location>
</feature>
<evidence type="ECO:0000313" key="2">
    <source>
        <dbReference type="EMBL" id="GCC43175.1"/>
    </source>
</evidence>
<protein>
    <submittedName>
        <fullName evidence="2">Uncharacterized protein</fullName>
    </submittedName>
</protein>
<organism evidence="2 3">
    <name type="scientific">Chiloscyllium punctatum</name>
    <name type="common">Brownbanded bambooshark</name>
    <name type="synonym">Hemiscyllium punctatum</name>
    <dbReference type="NCBI Taxonomy" id="137246"/>
    <lineage>
        <taxon>Eukaryota</taxon>
        <taxon>Metazoa</taxon>
        <taxon>Chordata</taxon>
        <taxon>Craniata</taxon>
        <taxon>Vertebrata</taxon>
        <taxon>Chondrichthyes</taxon>
        <taxon>Elasmobranchii</taxon>
        <taxon>Galeomorphii</taxon>
        <taxon>Galeoidea</taxon>
        <taxon>Orectolobiformes</taxon>
        <taxon>Hemiscylliidae</taxon>
        <taxon>Chiloscyllium</taxon>
    </lineage>
</organism>
<proteinExistence type="predicted"/>
<sequence>MGGFTEVCSNSVVSQTYARTGPDTEAETDFGEAAVVLDRQAHPLPGPRGERGLCSVRGQARRESVSPEHPRTRQRRLSRGHSGATDAWPVAGGTRGHRRNHRRRQRGDDTGPDTGLEPRVRAPSRQRSGLGPRANDIPDPCQPQAVLDRTAPRGFGVSKAQISSVYSRPQALLDPRPQALLDSRVKSRVQTLPSHSRPQALLDSRPDTPVKSRVQTLPSHSRPQ</sequence>
<feature type="compositionally biased region" description="Polar residues" evidence="1">
    <location>
        <begin position="188"/>
        <end position="197"/>
    </location>
</feature>
<dbReference type="Proteomes" id="UP000287033">
    <property type="component" value="Unassembled WGS sequence"/>
</dbReference>
<feature type="region of interest" description="Disordered" evidence="1">
    <location>
        <begin position="185"/>
        <end position="224"/>
    </location>
</feature>
<evidence type="ECO:0000256" key="1">
    <source>
        <dbReference type="SAM" id="MobiDB-lite"/>
    </source>
</evidence>
<accession>A0A401TKK3</accession>
<feature type="region of interest" description="Disordered" evidence="1">
    <location>
        <begin position="1"/>
        <end position="152"/>
    </location>
</feature>
<feature type="compositionally biased region" description="Polar residues" evidence="1">
    <location>
        <begin position="7"/>
        <end position="18"/>
    </location>
</feature>
<reference evidence="2 3" key="1">
    <citation type="journal article" date="2018" name="Nat. Ecol. Evol.">
        <title>Shark genomes provide insights into elasmobranch evolution and the origin of vertebrates.</title>
        <authorList>
            <person name="Hara Y"/>
            <person name="Yamaguchi K"/>
            <person name="Onimaru K"/>
            <person name="Kadota M"/>
            <person name="Koyanagi M"/>
            <person name="Keeley SD"/>
            <person name="Tatsumi K"/>
            <person name="Tanaka K"/>
            <person name="Motone F"/>
            <person name="Kageyama Y"/>
            <person name="Nozu R"/>
            <person name="Adachi N"/>
            <person name="Nishimura O"/>
            <person name="Nakagawa R"/>
            <person name="Tanegashima C"/>
            <person name="Kiyatake I"/>
            <person name="Matsumoto R"/>
            <person name="Murakumo K"/>
            <person name="Nishida K"/>
            <person name="Terakita A"/>
            <person name="Kuratani S"/>
            <person name="Sato K"/>
            <person name="Hyodo S Kuraku.S."/>
        </authorList>
    </citation>
    <scope>NUCLEOTIDE SEQUENCE [LARGE SCALE GENOMIC DNA]</scope>
</reference>
<feature type="compositionally biased region" description="Basic residues" evidence="1">
    <location>
        <begin position="95"/>
        <end position="105"/>
    </location>
</feature>
<evidence type="ECO:0000313" key="3">
    <source>
        <dbReference type="Proteomes" id="UP000287033"/>
    </source>
</evidence>
<keyword evidence="3" id="KW-1185">Reference proteome</keyword>
<gene>
    <name evidence="2" type="ORF">chiPu_0027293</name>
</gene>
<name>A0A401TKK3_CHIPU</name>
<feature type="non-terminal residue" evidence="2">
    <location>
        <position position="224"/>
    </location>
</feature>
<feature type="compositionally biased region" description="Polar residues" evidence="1">
    <location>
        <begin position="213"/>
        <end position="224"/>
    </location>
</feature>